<dbReference type="Proteomes" id="UP000739565">
    <property type="component" value="Unassembled WGS sequence"/>
</dbReference>
<keyword evidence="1" id="KW-0472">Membrane</keyword>
<feature type="transmembrane region" description="Helical" evidence="1">
    <location>
        <begin position="21"/>
        <end position="43"/>
    </location>
</feature>
<name>A0A953NAN8_9BURK</name>
<organism evidence="3 4">
    <name type="scientific">Zwartia hollandica</name>
    <dbReference type="NCBI Taxonomy" id="324606"/>
    <lineage>
        <taxon>Bacteria</taxon>
        <taxon>Pseudomonadati</taxon>
        <taxon>Pseudomonadota</taxon>
        <taxon>Betaproteobacteria</taxon>
        <taxon>Burkholderiales</taxon>
        <taxon>Alcaligenaceae</taxon>
        <taxon>Zwartia</taxon>
    </lineage>
</organism>
<reference evidence="3" key="1">
    <citation type="submission" date="2021-07" db="EMBL/GenBank/DDBJ databases">
        <title>New genus and species of the family Alcaligenaceae.</title>
        <authorList>
            <person name="Hahn M.W."/>
        </authorList>
    </citation>
    <scope>NUCLEOTIDE SEQUENCE</scope>
    <source>
        <strain evidence="3">LF4-65</strain>
    </source>
</reference>
<evidence type="ECO:0000313" key="3">
    <source>
        <dbReference type="EMBL" id="MBZ1351610.1"/>
    </source>
</evidence>
<protein>
    <submittedName>
        <fullName evidence="3">DUF4212 domain-containing protein</fullName>
    </submittedName>
</protein>
<evidence type="ECO:0000256" key="1">
    <source>
        <dbReference type="SAM" id="Phobius"/>
    </source>
</evidence>
<evidence type="ECO:0000313" key="4">
    <source>
        <dbReference type="Proteomes" id="UP000739565"/>
    </source>
</evidence>
<dbReference type="AlphaFoldDB" id="A0A953NAN8"/>
<dbReference type="NCBIfam" id="TIGR03647">
    <property type="entry name" value="Na_symport_sm"/>
    <property type="match status" value="1"/>
</dbReference>
<keyword evidence="4" id="KW-1185">Reference proteome</keyword>
<sequence>MTPNLPPKTRDRSVNYWRSNLLLILCLLLVWLLVTFVPAYFARGLTGLFVFDWPFPFWMAAFGAQFCFLLIIGLYAWGMDRLDRRERLRREQER</sequence>
<dbReference type="InterPro" id="IPR019886">
    <property type="entry name" value="Na_symporter_ssu"/>
</dbReference>
<dbReference type="RefSeq" id="WP_259662002.1">
    <property type="nucleotide sequence ID" value="NZ_JAHXRI010000010.1"/>
</dbReference>
<dbReference type="EMBL" id="JAHXRI010000010">
    <property type="protein sequence ID" value="MBZ1351610.1"/>
    <property type="molecule type" value="Genomic_DNA"/>
</dbReference>
<feature type="domain" description="Sodium symporter small subunit" evidence="2">
    <location>
        <begin position="15"/>
        <end position="85"/>
    </location>
</feature>
<keyword evidence="1" id="KW-0812">Transmembrane</keyword>
<feature type="transmembrane region" description="Helical" evidence="1">
    <location>
        <begin position="55"/>
        <end position="77"/>
    </location>
</feature>
<keyword evidence="1" id="KW-1133">Transmembrane helix</keyword>
<accession>A0A953NAN8</accession>
<gene>
    <name evidence="3" type="ORF">KZZ10_13230</name>
</gene>
<evidence type="ECO:0000259" key="2">
    <source>
        <dbReference type="Pfam" id="PF13937"/>
    </source>
</evidence>
<dbReference type="Pfam" id="PF13937">
    <property type="entry name" value="DUF4212"/>
    <property type="match status" value="1"/>
</dbReference>
<comment type="caution">
    <text evidence="3">The sequence shown here is derived from an EMBL/GenBank/DDBJ whole genome shotgun (WGS) entry which is preliminary data.</text>
</comment>
<proteinExistence type="predicted"/>